<evidence type="ECO:0000256" key="6">
    <source>
        <dbReference type="SAM" id="Phobius"/>
    </source>
</evidence>
<keyword evidence="3" id="KW-0539">Nucleus</keyword>
<reference evidence="9" key="1">
    <citation type="submission" date="2021-03" db="EMBL/GenBank/DDBJ databases">
        <title>Chromosome level genome of the anhydrobiotic midge Polypedilum vanderplanki.</title>
        <authorList>
            <person name="Yoshida Y."/>
            <person name="Kikawada T."/>
            <person name="Gusev O."/>
        </authorList>
    </citation>
    <scope>NUCLEOTIDE SEQUENCE</scope>
    <source>
        <strain evidence="9">NIAS01</strain>
        <tissue evidence="9">Whole body or cell culture</tissue>
    </source>
</reference>
<dbReference type="InterPro" id="IPR036364">
    <property type="entry name" value="SEA_dom_sf"/>
</dbReference>
<feature type="transmembrane region" description="Helical" evidence="6">
    <location>
        <begin position="2082"/>
        <end position="2107"/>
    </location>
</feature>
<evidence type="ECO:0000256" key="3">
    <source>
        <dbReference type="ARBA" id="ARBA00023242"/>
    </source>
</evidence>
<feature type="compositionally biased region" description="Polar residues" evidence="5">
    <location>
        <begin position="1001"/>
        <end position="1023"/>
    </location>
</feature>
<keyword evidence="6" id="KW-1133">Transmembrane helix</keyword>
<organism evidence="9 10">
    <name type="scientific">Polypedilum vanderplanki</name>
    <name type="common">Sleeping chironomid midge</name>
    <dbReference type="NCBI Taxonomy" id="319348"/>
    <lineage>
        <taxon>Eukaryota</taxon>
        <taxon>Metazoa</taxon>
        <taxon>Ecdysozoa</taxon>
        <taxon>Arthropoda</taxon>
        <taxon>Hexapoda</taxon>
        <taxon>Insecta</taxon>
        <taxon>Pterygota</taxon>
        <taxon>Neoptera</taxon>
        <taxon>Endopterygota</taxon>
        <taxon>Diptera</taxon>
        <taxon>Nematocera</taxon>
        <taxon>Chironomoidea</taxon>
        <taxon>Chironomidae</taxon>
        <taxon>Chironominae</taxon>
        <taxon>Polypedilum</taxon>
        <taxon>Polypedilum</taxon>
    </lineage>
</organism>
<feature type="compositionally biased region" description="Basic and acidic residues" evidence="5">
    <location>
        <begin position="1264"/>
        <end position="1273"/>
    </location>
</feature>
<feature type="compositionally biased region" description="Polar residues" evidence="5">
    <location>
        <begin position="1852"/>
        <end position="1861"/>
    </location>
</feature>
<dbReference type="Gene3D" id="3.30.70.960">
    <property type="entry name" value="SEA domain"/>
    <property type="match status" value="1"/>
</dbReference>
<feature type="region of interest" description="Disordered" evidence="5">
    <location>
        <begin position="1823"/>
        <end position="1861"/>
    </location>
</feature>
<dbReference type="SUPFAM" id="SSF46689">
    <property type="entry name" value="Homeodomain-like"/>
    <property type="match status" value="1"/>
</dbReference>
<evidence type="ECO:0000256" key="2">
    <source>
        <dbReference type="ARBA" id="ARBA00023125"/>
    </source>
</evidence>
<feature type="compositionally biased region" description="Polar residues" evidence="5">
    <location>
        <begin position="1083"/>
        <end position="1100"/>
    </location>
</feature>
<accession>A0A9J6CJH1</accession>
<dbReference type="SUPFAM" id="SSF82671">
    <property type="entry name" value="SEA domain"/>
    <property type="match status" value="1"/>
</dbReference>
<feature type="region of interest" description="Disordered" evidence="5">
    <location>
        <begin position="1153"/>
        <end position="1173"/>
    </location>
</feature>
<feature type="region of interest" description="Disordered" evidence="5">
    <location>
        <begin position="940"/>
        <end position="1103"/>
    </location>
</feature>
<evidence type="ECO:0000256" key="4">
    <source>
        <dbReference type="SAM" id="Coils"/>
    </source>
</evidence>
<evidence type="ECO:0008006" key="11">
    <source>
        <dbReference type="Google" id="ProtNLM"/>
    </source>
</evidence>
<feature type="domain" description="HTH CENPB-type" evidence="8">
    <location>
        <begin position="279"/>
        <end position="354"/>
    </location>
</feature>
<evidence type="ECO:0000313" key="9">
    <source>
        <dbReference type="EMBL" id="KAG5682362.1"/>
    </source>
</evidence>
<feature type="compositionally biased region" description="Low complexity" evidence="5">
    <location>
        <begin position="972"/>
        <end position="985"/>
    </location>
</feature>
<feature type="region of interest" description="Disordered" evidence="5">
    <location>
        <begin position="1573"/>
        <end position="1661"/>
    </location>
</feature>
<keyword evidence="6" id="KW-0472">Membrane</keyword>
<feature type="region of interest" description="Disordered" evidence="5">
    <location>
        <begin position="1262"/>
        <end position="1281"/>
    </location>
</feature>
<feature type="region of interest" description="Disordered" evidence="5">
    <location>
        <begin position="836"/>
        <end position="868"/>
    </location>
</feature>
<feature type="compositionally biased region" description="Acidic residues" evidence="5">
    <location>
        <begin position="1315"/>
        <end position="1327"/>
    </location>
</feature>
<dbReference type="Pfam" id="PF01390">
    <property type="entry name" value="SEA"/>
    <property type="match status" value="1"/>
</dbReference>
<evidence type="ECO:0000256" key="1">
    <source>
        <dbReference type="ARBA" id="ARBA00004123"/>
    </source>
</evidence>
<dbReference type="OrthoDB" id="6162910at2759"/>
<feature type="compositionally biased region" description="Polar residues" evidence="5">
    <location>
        <begin position="940"/>
        <end position="964"/>
    </location>
</feature>
<feature type="domain" description="SEA" evidence="7">
    <location>
        <begin position="1925"/>
        <end position="2042"/>
    </location>
</feature>
<evidence type="ECO:0000313" key="10">
    <source>
        <dbReference type="Proteomes" id="UP001107558"/>
    </source>
</evidence>
<dbReference type="InterPro" id="IPR009057">
    <property type="entry name" value="Homeodomain-like_sf"/>
</dbReference>
<protein>
    <recommendedName>
        <fullName evidence="11">HTH CENPB-type domain-containing protein</fullName>
    </recommendedName>
</protein>
<comment type="subcellular location">
    <subcellularLocation>
        <location evidence="1">Nucleus</location>
    </subcellularLocation>
</comment>
<feature type="compositionally biased region" description="Low complexity" evidence="5">
    <location>
        <begin position="1592"/>
        <end position="1601"/>
    </location>
</feature>
<feature type="compositionally biased region" description="Polar residues" evidence="5">
    <location>
        <begin position="1614"/>
        <end position="1634"/>
    </location>
</feature>
<dbReference type="InterPro" id="IPR004875">
    <property type="entry name" value="DDE_SF_endonuclease_dom"/>
</dbReference>
<dbReference type="PROSITE" id="PS51253">
    <property type="entry name" value="HTH_CENPB"/>
    <property type="match status" value="1"/>
</dbReference>
<sequence>MCDTTIFAPTKKRWRSEVTNYKRELQKHEIDQVDFIKILSRVMMKTMTPDLIKNGFRGTGIFPLDRSKIHRDRLIGTLPSYTSFSTNVEIISAKENIENIIPMEIDENTTNIIHKPHHSMTFENNDCMMNEPITSSNIYQLSPVITNDPHQLTENEKLLIQQLRNINGQLMESFKIKNSQHYLSSIIINQQLNLIEPTVSISSIHNIQQDSIEIKEPILQAPAVFCRKGVSRRKKQMNGSLSHAIDAVKNEGLTIYSASKRFNIPKNTLKYKLIERNINKRGTKQFISLESERKIVDWIKECARKGDPRTKEELCDAAIQYDKFENHPPRFGENGPSKKWLKSFILRHQDISFRKPEMIGKAAATVCEEDIDYFFSKFEKWMKEEGHEDLLSKPERFFNLDETSFDLNSPPERVLAAKGSKTVYAVNGANLHDNITTTFCFSASGEVLPPQVIFNKSFSRIEDVSYAAGESKTKFLFSQTEKGWQNKDTFFNYIKKLDEELNRRKIERPVVFLFDGHASHTNIDLYLWCKEHQIIVVVFPPNATHILQMCDTTIFAPTKKRWRSEVTNYKRELQKNEIDQVDFIKILSRVMIKTMTPDLIKNGFRGTGIFPLDRSKIHRDRLIGTLPSYTSLSTKIEITSAKENIENIIPMEIDENTTNIIQKPHHSMTFENNDCMMNEPITSSNIHQLSPVITNDPHQLTENEKLLIQQLRNINGQLMESFKIKNSQHYLSSIIINQQLNLIEPTVSISSIHNIQQDSIEIKEPILQAPAVFCRKGVSRRKKQMNGVMTSDEVIEEYLSEKREKERIQKEKDERKVLREQRKLIKENSIKIKIEQNRANECPSADPPKKRGRKPKLVQQNDNRNYPHGRFLPSFPQNSNGFFPPVPVQNSQQQLGSYQQKELFLDGQSTPSFFQPYQPFATTRAPNSFEISPRPFTVTTSPLQSRGQFSNFGQSNARQNNGFQYENPYNFPPSAQQQQPSLLNPYLDSTSFNEPLEYDDQQTYINSQRSRGNTSTQRISNENRNNEKVPSHTTNAKSNKDRFHENLRQRPLITATPEPLTTTTTKTKIKSTKEQNSKKSRYTPITRSTTSKRPQSQSIQPEVEYNDQKYAFSKNNKVKSSLGHDSSVKPLAYQVNITHSEEHKKVNTQILKEFDNTREDVDEGSEENEPEDDDVEYVDYEEDYGVILNEEDRARKEKNYEKTTEITTTFKTTKAPITTSTSKPEENTVIIFDNFILPKQNNNEEKEDEEIEYEYEYIDETEAPEEKTTEKPATKNPDQNFEITTYRDPKRILGEAVVSVVTSKTVVNGSISQQSEEESVQVEETTTEADNYPSPRPMLKATTDNYVVIASVQTSRSISGAHFLPFPHVEQKETKQTRAELINKKNSETITETPAEIKTTTVSDTDDSEEIDNENEELNTTINSNIGEIPTTTVSTTIKNSPLPSTESIIDKLDGIQSDLSLGVLSGEFPVLKDASSKKTKTQDTPLEESTNKEIEITTTIKPLVLIRKFSPKSTTTKRIQSTIFKTTSVTEEIITSTAITPITELVNNTVLESSQRSDKKIAFDAIPQDDLAGLLPPGYKPRTSYKNKKFSSTTTPLSTTDDGKDETAISKPRNATISRSFKSESNAQDIVSTSKFSNKNKDKSSFSKLPIENETDDNSTSKKAFNKLFEKTTDDNVDISKFLPPDFGKQQSGKESLSVIPLENDDLSKFLPPGFKIDSTTSISSTDKPKVQFVEDDISKFLPPGYKPPVPQTNIEPRGEAEEKVTDFSNILNKIKFSDAANLLPPGFKENISSIPAVTVEEKQTTEKSNNKLVFPTRAGKKPARFTTPKANHGEGPKPPEIEIRKGPPTRATTEFTGWPSKATTPFSLEKFLEVNHNAMHINIADILSTSTTAQTTTTITTTSTTTTSTTTTPRPREAIVCKTDCSLAATIRIIDGIEWSPELLTHHTEEYKNLAAELESDLNEVYSKSEKLNKWFKSVKIDSFSKGSVLVDYFIELKELPNEMNTTEIKKLFHESLETVPIKINNTSNDNETLPQPITKEVFKLGNFVVDPVSTDFIVIQKLVTPPSEDDDENVLLPQWAIAMITIGLLSLVFVILLGIAVLIIRKKAAKKKAPTPLTADMLNELNKNHMGGFENYGAEDAYNLEDTWDERRNEIKPKRLTSAQGNQPNIYDSWRSQHIQRYQADELFYDSHDPFNEFKPPKQYQSHHLPYSNNISTNRFMEPNWNDGWNDHHSPYHHGSHNQNSRKYYRDYDQHF</sequence>
<name>A0A9J6CJH1_POLVA</name>
<dbReference type="Gene3D" id="3.30.420.10">
    <property type="entry name" value="Ribonuclease H-like superfamily/Ribonuclease H"/>
    <property type="match status" value="1"/>
</dbReference>
<keyword evidence="10" id="KW-1185">Reference proteome</keyword>
<dbReference type="EMBL" id="JADBJN010000001">
    <property type="protein sequence ID" value="KAG5682362.1"/>
    <property type="molecule type" value="Genomic_DNA"/>
</dbReference>
<dbReference type="PANTHER" id="PTHR19303">
    <property type="entry name" value="TRANSPOSON"/>
    <property type="match status" value="1"/>
</dbReference>
<evidence type="ECO:0000259" key="8">
    <source>
        <dbReference type="PROSITE" id="PS51253"/>
    </source>
</evidence>
<proteinExistence type="predicted"/>
<dbReference type="Proteomes" id="UP001107558">
    <property type="component" value="Chromosome 1"/>
</dbReference>
<evidence type="ECO:0000256" key="5">
    <source>
        <dbReference type="SAM" id="MobiDB-lite"/>
    </source>
</evidence>
<dbReference type="InterPro" id="IPR036397">
    <property type="entry name" value="RNaseH_sf"/>
</dbReference>
<dbReference type="InterPro" id="IPR006600">
    <property type="entry name" value="HTH_CenpB_DNA-bd_dom"/>
</dbReference>
<feature type="region of interest" description="Disordered" evidence="5">
    <location>
        <begin position="1310"/>
        <end position="1338"/>
    </location>
</feature>
<dbReference type="InterPro" id="IPR050863">
    <property type="entry name" value="CenT-Element_Derived"/>
</dbReference>
<comment type="caution">
    <text evidence="9">The sequence shown here is derived from an EMBL/GenBank/DDBJ whole genome shotgun (WGS) entry which is preliminary data.</text>
</comment>
<dbReference type="Pfam" id="PF05225">
    <property type="entry name" value="HTH_psq"/>
    <property type="match status" value="1"/>
</dbReference>
<evidence type="ECO:0000259" key="7">
    <source>
        <dbReference type="PROSITE" id="PS50024"/>
    </source>
</evidence>
<keyword evidence="6" id="KW-0812">Transmembrane</keyword>
<dbReference type="GO" id="GO:0005634">
    <property type="term" value="C:nucleus"/>
    <property type="evidence" value="ECO:0007669"/>
    <property type="project" value="UniProtKB-SubCell"/>
</dbReference>
<feature type="compositionally biased region" description="Low complexity" evidence="5">
    <location>
        <begin position="1052"/>
        <end position="1066"/>
    </location>
</feature>
<gene>
    <name evidence="9" type="ORF">PVAND_011718</name>
</gene>
<feature type="compositionally biased region" description="Basic and acidic residues" evidence="5">
    <location>
        <begin position="1833"/>
        <end position="1847"/>
    </location>
</feature>
<dbReference type="Pfam" id="PF03184">
    <property type="entry name" value="DDE_1"/>
    <property type="match status" value="1"/>
</dbReference>
<keyword evidence="2" id="KW-0238">DNA-binding</keyword>
<dbReference type="PANTHER" id="PTHR19303:SF74">
    <property type="entry name" value="POGO TRANSPOSABLE ELEMENT WITH KRAB DOMAIN"/>
    <property type="match status" value="1"/>
</dbReference>
<dbReference type="Pfam" id="PF03221">
    <property type="entry name" value="HTH_Tnp_Tc5"/>
    <property type="match status" value="1"/>
</dbReference>
<dbReference type="InterPro" id="IPR000082">
    <property type="entry name" value="SEA_dom"/>
</dbReference>
<dbReference type="Gene3D" id="1.10.10.60">
    <property type="entry name" value="Homeodomain-like"/>
    <property type="match status" value="1"/>
</dbReference>
<feature type="compositionally biased region" description="Basic and acidic residues" evidence="5">
    <location>
        <begin position="1038"/>
        <end position="1048"/>
    </location>
</feature>
<feature type="compositionally biased region" description="Acidic residues" evidence="5">
    <location>
        <begin position="1160"/>
        <end position="1173"/>
    </location>
</feature>
<keyword evidence="4" id="KW-0175">Coiled coil</keyword>
<dbReference type="GO" id="GO:0003677">
    <property type="term" value="F:DNA binding"/>
    <property type="evidence" value="ECO:0007669"/>
    <property type="project" value="UniProtKB-KW"/>
</dbReference>
<dbReference type="PROSITE" id="PS50024">
    <property type="entry name" value="SEA"/>
    <property type="match status" value="1"/>
</dbReference>
<dbReference type="InterPro" id="IPR007889">
    <property type="entry name" value="HTH_Psq"/>
</dbReference>
<feature type="coiled-coil region" evidence="4">
    <location>
        <begin position="791"/>
        <end position="828"/>
    </location>
</feature>